<proteinExistence type="predicted"/>
<dbReference type="CDD" id="cd06225">
    <property type="entry name" value="HAMP"/>
    <property type="match status" value="1"/>
</dbReference>
<protein>
    <recommendedName>
        <fullName evidence="3">histidine kinase</fullName>
        <ecNumber evidence="3">2.7.13.3</ecNumber>
    </recommendedName>
</protein>
<dbReference type="SUPFAM" id="SSF158472">
    <property type="entry name" value="HAMP domain-like"/>
    <property type="match status" value="1"/>
</dbReference>
<evidence type="ECO:0000256" key="11">
    <source>
        <dbReference type="ARBA" id="ARBA00022989"/>
    </source>
</evidence>
<dbReference type="InterPro" id="IPR036890">
    <property type="entry name" value="HATPase_C_sf"/>
</dbReference>
<dbReference type="InterPro" id="IPR050428">
    <property type="entry name" value="TCS_sensor_his_kinase"/>
</dbReference>
<dbReference type="PANTHER" id="PTHR45436">
    <property type="entry name" value="SENSOR HISTIDINE KINASE YKOH"/>
    <property type="match status" value="1"/>
</dbReference>
<keyword evidence="18" id="KW-1185">Reference proteome</keyword>
<keyword evidence="12" id="KW-0902">Two-component regulatory system</keyword>
<evidence type="ECO:0000256" key="14">
    <source>
        <dbReference type="SAM" id="Phobius"/>
    </source>
</evidence>
<keyword evidence="9 17" id="KW-0418">Kinase</keyword>
<dbReference type="Pfam" id="PF00512">
    <property type="entry name" value="HisKA"/>
    <property type="match status" value="1"/>
</dbReference>
<keyword evidence="5" id="KW-0597">Phosphoprotein</keyword>
<dbReference type="CDD" id="cd00082">
    <property type="entry name" value="HisKA"/>
    <property type="match status" value="1"/>
</dbReference>
<gene>
    <name evidence="17" type="ORF">ACFP56_18735</name>
</gene>
<dbReference type="CDD" id="cd00075">
    <property type="entry name" value="HATPase"/>
    <property type="match status" value="1"/>
</dbReference>
<comment type="catalytic activity">
    <reaction evidence="1">
        <text>ATP + protein L-histidine = ADP + protein N-phospho-L-histidine.</text>
        <dbReference type="EC" id="2.7.13.3"/>
    </reaction>
</comment>
<evidence type="ECO:0000256" key="6">
    <source>
        <dbReference type="ARBA" id="ARBA00022679"/>
    </source>
</evidence>
<dbReference type="InterPro" id="IPR003660">
    <property type="entry name" value="HAMP_dom"/>
</dbReference>
<evidence type="ECO:0000256" key="9">
    <source>
        <dbReference type="ARBA" id="ARBA00022777"/>
    </source>
</evidence>
<evidence type="ECO:0000259" key="15">
    <source>
        <dbReference type="PROSITE" id="PS50109"/>
    </source>
</evidence>
<keyword evidence="4" id="KW-1003">Cell membrane</keyword>
<evidence type="ECO:0000256" key="13">
    <source>
        <dbReference type="ARBA" id="ARBA00023136"/>
    </source>
</evidence>
<dbReference type="Proteomes" id="UP001596233">
    <property type="component" value="Unassembled WGS sequence"/>
</dbReference>
<accession>A0ABW1V7D4</accession>
<evidence type="ECO:0000259" key="16">
    <source>
        <dbReference type="PROSITE" id="PS50885"/>
    </source>
</evidence>
<dbReference type="InterPro" id="IPR003661">
    <property type="entry name" value="HisK_dim/P_dom"/>
</dbReference>
<dbReference type="InterPro" id="IPR004358">
    <property type="entry name" value="Sig_transdc_His_kin-like_C"/>
</dbReference>
<dbReference type="RefSeq" id="WP_379237437.1">
    <property type="nucleotide sequence ID" value="NZ_JBHSTE010000007.1"/>
</dbReference>
<dbReference type="EMBL" id="JBHSTE010000007">
    <property type="protein sequence ID" value="MFC6334672.1"/>
    <property type="molecule type" value="Genomic_DNA"/>
</dbReference>
<keyword evidence="6" id="KW-0808">Transferase</keyword>
<feature type="domain" description="Histidine kinase" evidence="15">
    <location>
        <begin position="253"/>
        <end position="488"/>
    </location>
</feature>
<dbReference type="SMART" id="SM00304">
    <property type="entry name" value="HAMP"/>
    <property type="match status" value="1"/>
</dbReference>
<evidence type="ECO:0000256" key="2">
    <source>
        <dbReference type="ARBA" id="ARBA00004651"/>
    </source>
</evidence>
<keyword evidence="11 14" id="KW-1133">Transmembrane helix</keyword>
<evidence type="ECO:0000256" key="3">
    <source>
        <dbReference type="ARBA" id="ARBA00012438"/>
    </source>
</evidence>
<dbReference type="GO" id="GO:0016301">
    <property type="term" value="F:kinase activity"/>
    <property type="evidence" value="ECO:0007669"/>
    <property type="project" value="UniProtKB-KW"/>
</dbReference>
<evidence type="ECO:0000256" key="7">
    <source>
        <dbReference type="ARBA" id="ARBA00022692"/>
    </source>
</evidence>
<dbReference type="Gene3D" id="3.30.565.10">
    <property type="entry name" value="Histidine kinase-like ATPase, C-terminal domain"/>
    <property type="match status" value="1"/>
</dbReference>
<dbReference type="InterPro" id="IPR003594">
    <property type="entry name" value="HATPase_dom"/>
</dbReference>
<dbReference type="Gene3D" id="6.10.340.10">
    <property type="match status" value="1"/>
</dbReference>
<keyword evidence="13 14" id="KW-0472">Membrane</keyword>
<feature type="transmembrane region" description="Helical" evidence="14">
    <location>
        <begin position="160"/>
        <end position="183"/>
    </location>
</feature>
<organism evidence="17 18">
    <name type="scientific">Paenibacillus septentrionalis</name>
    <dbReference type="NCBI Taxonomy" id="429342"/>
    <lineage>
        <taxon>Bacteria</taxon>
        <taxon>Bacillati</taxon>
        <taxon>Bacillota</taxon>
        <taxon>Bacilli</taxon>
        <taxon>Bacillales</taxon>
        <taxon>Paenibacillaceae</taxon>
        <taxon>Paenibacillus</taxon>
    </lineage>
</organism>
<dbReference type="SUPFAM" id="SSF55874">
    <property type="entry name" value="ATPase domain of HSP90 chaperone/DNA topoisomerase II/histidine kinase"/>
    <property type="match status" value="1"/>
</dbReference>
<evidence type="ECO:0000256" key="12">
    <source>
        <dbReference type="ARBA" id="ARBA00023012"/>
    </source>
</evidence>
<dbReference type="PROSITE" id="PS50885">
    <property type="entry name" value="HAMP"/>
    <property type="match status" value="1"/>
</dbReference>
<reference evidence="18" key="1">
    <citation type="journal article" date="2019" name="Int. J. Syst. Evol. Microbiol.">
        <title>The Global Catalogue of Microorganisms (GCM) 10K type strain sequencing project: providing services to taxonomists for standard genome sequencing and annotation.</title>
        <authorList>
            <consortium name="The Broad Institute Genomics Platform"/>
            <consortium name="The Broad Institute Genome Sequencing Center for Infectious Disease"/>
            <person name="Wu L."/>
            <person name="Ma J."/>
        </authorList>
    </citation>
    <scope>NUCLEOTIDE SEQUENCE [LARGE SCALE GENOMIC DNA]</scope>
    <source>
        <strain evidence="18">PCU 280</strain>
    </source>
</reference>
<comment type="subcellular location">
    <subcellularLocation>
        <location evidence="2">Cell membrane</location>
        <topology evidence="2">Multi-pass membrane protein</topology>
    </subcellularLocation>
</comment>
<evidence type="ECO:0000256" key="5">
    <source>
        <dbReference type="ARBA" id="ARBA00022553"/>
    </source>
</evidence>
<keyword evidence="7 14" id="KW-0812">Transmembrane</keyword>
<feature type="transmembrane region" description="Helical" evidence="14">
    <location>
        <begin position="7"/>
        <end position="30"/>
    </location>
</feature>
<evidence type="ECO:0000313" key="17">
    <source>
        <dbReference type="EMBL" id="MFC6334672.1"/>
    </source>
</evidence>
<evidence type="ECO:0000256" key="4">
    <source>
        <dbReference type="ARBA" id="ARBA00022475"/>
    </source>
</evidence>
<keyword evidence="8" id="KW-0547">Nucleotide-binding</keyword>
<name>A0ABW1V7D4_9BACL</name>
<comment type="caution">
    <text evidence="17">The sequence shown here is derived from an EMBL/GenBank/DDBJ whole genome shotgun (WGS) entry which is preliminary data.</text>
</comment>
<dbReference type="InterPro" id="IPR036097">
    <property type="entry name" value="HisK_dim/P_sf"/>
</dbReference>
<evidence type="ECO:0000256" key="8">
    <source>
        <dbReference type="ARBA" id="ARBA00022741"/>
    </source>
</evidence>
<dbReference type="SUPFAM" id="SSF47384">
    <property type="entry name" value="Homodimeric domain of signal transducing histidine kinase"/>
    <property type="match status" value="1"/>
</dbReference>
<dbReference type="PANTHER" id="PTHR45436:SF5">
    <property type="entry name" value="SENSOR HISTIDINE KINASE TRCS"/>
    <property type="match status" value="1"/>
</dbReference>
<sequence>MSLRLRLTLWYSAMLAGALLIFGGVVYFSISWNTYNELKEEVRSQSDKLGIVGTTFFNTLDLNLDRQSRIEGKDMYVQLVNYSNGLIRRSTNLIEQDLYIPYPAAAAYPQRGFVETQVVIGSKKYNMITYQRPLVIDDELVGLLQVGAIPYNEEQFLDGLLNSLLIASILAVLIAFSIGMLIARQALRPLEKVIDATRSIERGSDLSVRIPDPPVKDEIGTLVDTLNLMLSRLEKAYNELDEAYKAQRRFVSDASHELRTPLTTIRGNIDLLEKMWSQTKNQAQLVEASNSIIPFHQDHFLLSQEAMTDISAEAKRMSTLVNDLLALARADAGYVMEKEAVDVYALTEAVVRRAQLLPRQASWEVGDLSALEGIFVQGNEDYLQQLLFIFIENGFKYTPEGSVTLKAERKDDFMAWIISDTGLGINPEQVPHIFDRFYRADESRGVTAGTGLGLAIAKWIIDEHQGSVEVTTEEGKGSTFTIWLPIDFN</sequence>
<dbReference type="InterPro" id="IPR005467">
    <property type="entry name" value="His_kinase_dom"/>
</dbReference>
<evidence type="ECO:0000256" key="10">
    <source>
        <dbReference type="ARBA" id="ARBA00022840"/>
    </source>
</evidence>
<keyword evidence="10" id="KW-0067">ATP-binding</keyword>
<feature type="domain" description="HAMP" evidence="16">
    <location>
        <begin position="184"/>
        <end position="238"/>
    </location>
</feature>
<dbReference type="Gene3D" id="1.10.287.130">
    <property type="match status" value="1"/>
</dbReference>
<dbReference type="Pfam" id="PF00672">
    <property type="entry name" value="HAMP"/>
    <property type="match status" value="1"/>
</dbReference>
<dbReference type="PRINTS" id="PR00344">
    <property type="entry name" value="BCTRLSENSOR"/>
</dbReference>
<dbReference type="Pfam" id="PF02518">
    <property type="entry name" value="HATPase_c"/>
    <property type="match status" value="1"/>
</dbReference>
<dbReference type="EC" id="2.7.13.3" evidence="3"/>
<evidence type="ECO:0000256" key="1">
    <source>
        <dbReference type="ARBA" id="ARBA00000085"/>
    </source>
</evidence>
<dbReference type="SMART" id="SM00388">
    <property type="entry name" value="HisKA"/>
    <property type="match status" value="1"/>
</dbReference>
<evidence type="ECO:0000313" key="18">
    <source>
        <dbReference type="Proteomes" id="UP001596233"/>
    </source>
</evidence>
<dbReference type="PROSITE" id="PS50109">
    <property type="entry name" value="HIS_KIN"/>
    <property type="match status" value="1"/>
</dbReference>
<dbReference type="SMART" id="SM00387">
    <property type="entry name" value="HATPase_c"/>
    <property type="match status" value="1"/>
</dbReference>